<evidence type="ECO:0000313" key="3">
    <source>
        <dbReference type="Proteomes" id="UP000694888"/>
    </source>
</evidence>
<gene>
    <name evidence="4" type="primary">LOC101858035</name>
</gene>
<evidence type="ECO:0000256" key="1">
    <source>
        <dbReference type="SAM" id="MobiDB-lite"/>
    </source>
</evidence>
<feature type="transmembrane region" description="Helical" evidence="2">
    <location>
        <begin position="88"/>
        <end position="111"/>
    </location>
</feature>
<feature type="compositionally biased region" description="Polar residues" evidence="1">
    <location>
        <begin position="327"/>
        <end position="339"/>
    </location>
</feature>
<evidence type="ECO:0000313" key="4">
    <source>
        <dbReference type="RefSeq" id="XP_012938838.1"/>
    </source>
</evidence>
<keyword evidence="2" id="KW-0812">Transmembrane</keyword>
<organism evidence="3 4">
    <name type="scientific">Aplysia californica</name>
    <name type="common">California sea hare</name>
    <dbReference type="NCBI Taxonomy" id="6500"/>
    <lineage>
        <taxon>Eukaryota</taxon>
        <taxon>Metazoa</taxon>
        <taxon>Spiralia</taxon>
        <taxon>Lophotrochozoa</taxon>
        <taxon>Mollusca</taxon>
        <taxon>Gastropoda</taxon>
        <taxon>Heterobranchia</taxon>
        <taxon>Euthyneura</taxon>
        <taxon>Tectipleura</taxon>
        <taxon>Aplysiida</taxon>
        <taxon>Aplysioidea</taxon>
        <taxon>Aplysiidae</taxon>
        <taxon>Aplysia</taxon>
    </lineage>
</organism>
<dbReference type="Proteomes" id="UP000694888">
    <property type="component" value="Unplaced"/>
</dbReference>
<keyword evidence="2" id="KW-0472">Membrane</keyword>
<evidence type="ECO:0000256" key="2">
    <source>
        <dbReference type="SAM" id="Phobius"/>
    </source>
</evidence>
<feature type="region of interest" description="Disordered" evidence="1">
    <location>
        <begin position="309"/>
        <end position="349"/>
    </location>
</feature>
<dbReference type="Gene3D" id="2.60.40.10">
    <property type="entry name" value="Immunoglobulins"/>
    <property type="match status" value="1"/>
</dbReference>
<feature type="compositionally biased region" description="Polar residues" evidence="1">
    <location>
        <begin position="186"/>
        <end position="201"/>
    </location>
</feature>
<dbReference type="InterPro" id="IPR013783">
    <property type="entry name" value="Ig-like_fold"/>
</dbReference>
<feature type="region of interest" description="Disordered" evidence="1">
    <location>
        <begin position="182"/>
        <end position="221"/>
    </location>
</feature>
<keyword evidence="3" id="KW-1185">Reference proteome</keyword>
<reference evidence="4" key="1">
    <citation type="submission" date="2025-08" db="UniProtKB">
        <authorList>
            <consortium name="RefSeq"/>
        </authorList>
    </citation>
    <scope>IDENTIFICATION</scope>
</reference>
<name>A0ABM1A1C5_APLCA</name>
<dbReference type="GeneID" id="101858035"/>
<keyword evidence="2" id="KW-1133">Transmembrane helix</keyword>
<protein>
    <submittedName>
        <fullName evidence="4">Uncharacterized protein LOC101858035</fullName>
    </submittedName>
</protein>
<feature type="compositionally biased region" description="Basic and acidic residues" evidence="1">
    <location>
        <begin position="511"/>
        <end position="537"/>
    </location>
</feature>
<dbReference type="RefSeq" id="XP_012938838.1">
    <property type="nucleotide sequence ID" value="XM_013083384.2"/>
</dbReference>
<sequence length="545" mass="58767">MQTCTYETKAIVTGYVAKYCKEHECNDTSKIQKVDVPANVSHCTLSGLTTKQTYLLTVQSKSHRRFGVEAHPWKSAIVREGNEEASNVPLIIVITAAVFLVLAVLAVAFYMTRERCKKFKSLTLEQDFKDVILKDNPKRTPASSFQGNVIPSSECACDVPPEVPQRTVVSNSEPSVLFEVQDESVQDQADVTSGPDSSWWDNSGAPLIKEPVKGDKQKGKKNCKAAKTIPIDVVEMTDSPAGGSTVVSPSHSCHSNVELLPAESTAPTGFTVQENACPVHSVSKLSDATVITPSTVLVTHVPSQGYITGSNQQSLHCSSSSSSGSSRQNVNEYVVSEQSARPKDRPEDSDVIEAINFSPDYVTADSPSVLADSDLAVVPEVKVGRKLTEPHDMGMTSPSTGVYTNKLPLTDVDFPEERETQLTQGNNDQLGEISYSPHPVQAVALCEVGLPMYVQSGGGGTAHTASGVNGEEESLQRHDVGCLSLLDTGGVNQDRLCDSASDSELGSFDVPHSDDEGHNGEESSDEDRHYYDNRDNDDGYTVHID</sequence>
<feature type="region of interest" description="Disordered" evidence="1">
    <location>
        <begin position="497"/>
        <end position="545"/>
    </location>
</feature>
<proteinExistence type="predicted"/>
<accession>A0ABM1A1C5</accession>